<evidence type="ECO:0000313" key="6">
    <source>
        <dbReference type="EMBL" id="KFD66133.1"/>
    </source>
</evidence>
<gene>
    <name evidence="5" type="ORF">M513_02153</name>
    <name evidence="6" type="ORF">M514_02153</name>
</gene>
<dbReference type="GO" id="GO:0016020">
    <property type="term" value="C:membrane"/>
    <property type="evidence" value="ECO:0007669"/>
    <property type="project" value="UniProtKB-UniRule"/>
</dbReference>
<evidence type="ECO:0000256" key="3">
    <source>
        <dbReference type="SAM" id="Phobius"/>
    </source>
</evidence>
<reference evidence="6 7" key="1">
    <citation type="journal article" date="2014" name="Nat. Genet.">
        <title>Genome and transcriptome of the porcine whipworm Trichuris suis.</title>
        <authorList>
            <person name="Jex A.R."/>
            <person name="Nejsum P."/>
            <person name="Schwarz E.M."/>
            <person name="Hu L."/>
            <person name="Young N.D."/>
            <person name="Hall R.S."/>
            <person name="Korhonen P.K."/>
            <person name="Liao S."/>
            <person name="Thamsborg S."/>
            <person name="Xia J."/>
            <person name="Xu P."/>
            <person name="Wang S."/>
            <person name="Scheerlinck J.P."/>
            <person name="Hofmann A."/>
            <person name="Sternberg P.W."/>
            <person name="Wang J."/>
            <person name="Gasser R.B."/>
        </authorList>
    </citation>
    <scope>NUCLEOTIDE SEQUENCE [LARGE SCALE GENOMIC DNA]</scope>
    <source>
        <strain evidence="6">DCEP-RM93F</strain>
        <strain evidence="5">DCEP-RM93M</strain>
    </source>
</reference>
<dbReference type="EMBL" id="KL367527">
    <property type="protein sequence ID" value="KFD66133.1"/>
    <property type="molecule type" value="Genomic_DNA"/>
</dbReference>
<dbReference type="Pfam" id="PF01595">
    <property type="entry name" value="CNNM"/>
    <property type="match status" value="1"/>
</dbReference>
<evidence type="ECO:0000256" key="1">
    <source>
        <dbReference type="ARBA" id="ARBA00022737"/>
    </source>
</evidence>
<keyword evidence="2 3" id="KW-0472">Membrane</keyword>
<dbReference type="Gene3D" id="3.10.580.10">
    <property type="entry name" value="CBS-domain"/>
    <property type="match status" value="1"/>
</dbReference>
<evidence type="ECO:0000313" key="7">
    <source>
        <dbReference type="Proteomes" id="UP000030764"/>
    </source>
</evidence>
<dbReference type="GO" id="GO:0010960">
    <property type="term" value="P:magnesium ion homeostasis"/>
    <property type="evidence" value="ECO:0007669"/>
    <property type="project" value="InterPro"/>
</dbReference>
<keyword evidence="2 3" id="KW-1133">Transmembrane helix</keyword>
<feature type="transmembrane region" description="Helical" evidence="3">
    <location>
        <begin position="37"/>
        <end position="61"/>
    </location>
</feature>
<dbReference type="Proteomes" id="UP000030758">
    <property type="component" value="Unassembled WGS sequence"/>
</dbReference>
<dbReference type="GO" id="GO:0030026">
    <property type="term" value="P:intracellular manganese ion homeostasis"/>
    <property type="evidence" value="ECO:0007669"/>
    <property type="project" value="TreeGrafter"/>
</dbReference>
<feature type="transmembrane region" description="Helical" evidence="3">
    <location>
        <begin position="152"/>
        <end position="172"/>
    </location>
</feature>
<dbReference type="PANTHER" id="PTHR12064">
    <property type="entry name" value="METAL TRANSPORTER CNNM"/>
    <property type="match status" value="1"/>
</dbReference>
<dbReference type="PROSITE" id="PS51846">
    <property type="entry name" value="CNNM"/>
    <property type="match status" value="1"/>
</dbReference>
<dbReference type="InterPro" id="IPR002550">
    <property type="entry name" value="CNNM"/>
</dbReference>
<name>A0A085N9I7_9BILA</name>
<dbReference type="AlphaFoldDB" id="A0A085N9I7"/>
<evidence type="ECO:0000313" key="5">
    <source>
        <dbReference type="EMBL" id="KFD56896.1"/>
    </source>
</evidence>
<feature type="domain" description="CNNM transmembrane" evidence="4">
    <location>
        <begin position="33"/>
        <end position="213"/>
    </location>
</feature>
<sequence length="396" mass="44635">MNGPLGVCRYSNDNVIVCDKAVYHKLEEISKPGSPQFWLYLSFYVFLLIFSGFMAGLTLILNSTDLTTLEVLQSAGSELEKRYSRRLIPLAKKHYRVLLTLVTLNALGVIILPILLDRLQNSIVAVLVSAALITLFGDVLPLAICKRNGLKIGYYSAIIIWTFYYLLLPFTLPLSMMMEKMLGKYQGHFFRRSELEALIAVHSTRQSTASKDSIDADSSALPPRNLLLSEEEVRLIRATMHMHIDTARSVMVKWEDAVKLEVGEIITPKLIESIYKCGFTRIPIYEKPATPVGILNVHYLLAMKGAVRVTVKTFIFSIRDMPEAVLHPKFVDSKTKAFQLMEMFQTGCLPRMVFVTLSRKRENIVIGIASLTDILRRWMSIGDETDDISSSLNSSS</sequence>
<dbReference type="GO" id="GO:0005737">
    <property type="term" value="C:cytoplasm"/>
    <property type="evidence" value="ECO:0007669"/>
    <property type="project" value="TreeGrafter"/>
</dbReference>
<dbReference type="EMBL" id="KL363191">
    <property type="protein sequence ID" value="KFD56896.1"/>
    <property type="molecule type" value="Genomic_DNA"/>
</dbReference>
<accession>A0A085N9I7</accession>
<dbReference type="Proteomes" id="UP000030764">
    <property type="component" value="Unassembled WGS sequence"/>
</dbReference>
<dbReference type="InterPro" id="IPR045095">
    <property type="entry name" value="ACDP"/>
</dbReference>
<feature type="transmembrane region" description="Helical" evidence="3">
    <location>
        <begin position="122"/>
        <end position="145"/>
    </location>
</feature>
<keyword evidence="1" id="KW-0677">Repeat</keyword>
<protein>
    <recommendedName>
        <fullName evidence="4">CNNM transmembrane domain-containing protein</fullName>
    </recommendedName>
</protein>
<dbReference type="SUPFAM" id="SSF54631">
    <property type="entry name" value="CBS-domain pair"/>
    <property type="match status" value="1"/>
</dbReference>
<keyword evidence="7" id="KW-1185">Reference proteome</keyword>
<dbReference type="InterPro" id="IPR046342">
    <property type="entry name" value="CBS_dom_sf"/>
</dbReference>
<keyword evidence="2 3" id="KW-0812">Transmembrane</keyword>
<proteinExistence type="predicted"/>
<evidence type="ECO:0000259" key="4">
    <source>
        <dbReference type="PROSITE" id="PS51846"/>
    </source>
</evidence>
<evidence type="ECO:0000256" key="2">
    <source>
        <dbReference type="PROSITE-ProRule" id="PRU01193"/>
    </source>
</evidence>
<feature type="transmembrane region" description="Helical" evidence="3">
    <location>
        <begin position="95"/>
        <end position="116"/>
    </location>
</feature>
<dbReference type="PANTHER" id="PTHR12064:SF97">
    <property type="entry name" value="METAL TRANSPORTER CNNM-5"/>
    <property type="match status" value="1"/>
</dbReference>
<organism evidence="6">
    <name type="scientific">Trichuris suis</name>
    <name type="common">pig whipworm</name>
    <dbReference type="NCBI Taxonomy" id="68888"/>
    <lineage>
        <taxon>Eukaryota</taxon>
        <taxon>Metazoa</taxon>
        <taxon>Ecdysozoa</taxon>
        <taxon>Nematoda</taxon>
        <taxon>Enoplea</taxon>
        <taxon>Dorylaimia</taxon>
        <taxon>Trichinellida</taxon>
        <taxon>Trichuridae</taxon>
        <taxon>Trichuris</taxon>
    </lineage>
</organism>